<dbReference type="SUPFAM" id="SSF46785">
    <property type="entry name" value="Winged helix' DNA-binding domain"/>
    <property type="match status" value="1"/>
</dbReference>
<dbReference type="eggNOG" id="COG3711">
    <property type="taxonomic scope" value="Bacteria"/>
</dbReference>
<evidence type="ECO:0000259" key="6">
    <source>
        <dbReference type="PROSITE" id="PS51372"/>
    </source>
</evidence>
<keyword evidence="8" id="KW-1185">Reference proteome</keyword>
<dbReference type="KEGG" id="tae:TepiRe1_0058"/>
<dbReference type="PROSITE" id="PS51094">
    <property type="entry name" value="PTS_EIIA_TYPE_2"/>
    <property type="match status" value="1"/>
</dbReference>
<dbReference type="eggNOG" id="COG1762">
    <property type="taxonomic scope" value="Bacteria"/>
</dbReference>
<dbReference type="InterPro" id="IPR007737">
    <property type="entry name" value="Mga_HTH"/>
</dbReference>
<feature type="domain" description="PRD" evidence="6">
    <location>
        <begin position="168"/>
        <end position="271"/>
    </location>
</feature>
<proteinExistence type="predicted"/>
<dbReference type="InterPro" id="IPR013196">
    <property type="entry name" value="HTH_11"/>
</dbReference>
<accession>F4LRK6</accession>
<dbReference type="GO" id="GO:0016740">
    <property type="term" value="F:transferase activity"/>
    <property type="evidence" value="ECO:0007669"/>
    <property type="project" value="UniProtKB-KW"/>
</dbReference>
<dbReference type="PROSITE" id="PS51372">
    <property type="entry name" value="PRD_2"/>
    <property type="match status" value="2"/>
</dbReference>
<keyword evidence="7" id="KW-0808">Transferase</keyword>
<keyword evidence="2" id="KW-0805">Transcription regulation</keyword>
<sequence length="624" mass="72067">MYLTSRQKKILLYLNKFSNPVTGKTIAKYLNVSVRTIQTEIKVINKTYGFKVIESSNKGYTLNRNKVKNTVFLIPNEDDFTSILKLLILEDISNLDDLADKLFLSPSALQQRLKKIDAKLKKYNLNILRQDNHVKINGSEYHKRQLIHDMIMRETKLNFNNIESASNYFININIQRIQDIIMTAIRRHGYYVESCYAPSLIINILIALSRIRENYFIESQSIDATPNTTEYQIAKEICEQLGNHWYISITENDVQYISMIIMGRVKADTSNLTHDNTEANQSVEILKIIKNTFNYYMLSVDYNDSFLTKFIEHINALIVRARSNQCAINLISENLKEMSPFVYDVAIHLAQSLEEYFDIKITDEEIGLLSVYIGFVIEQSTASNHLVNILLACDEYHHIADYILSKLKSNYKNQIRIINVVNNLTPTMDLQNVDLIIHTTSINVLGKKSVLISPFYTEEDSLNIDNAINAVLIKKRKKRNQDLLLTYFDEKLYFKNKGIKNKVNAIKFLGNHLEKMNICEKGFTESVLRREAISSTCFLGTFAVPHAIELNAKFTQFCVLIEEDGIKWDDNNINCVFMIAVSKDDRKAFMEIYSGIVQILCDKESIDKLIKAPDFSSFINHFNR</sequence>
<dbReference type="InterPro" id="IPR016152">
    <property type="entry name" value="PTrfase/Anion_transptr"/>
</dbReference>
<dbReference type="Gene3D" id="1.10.10.10">
    <property type="entry name" value="Winged helix-like DNA-binding domain superfamily/Winged helix DNA-binding domain"/>
    <property type="match status" value="1"/>
</dbReference>
<dbReference type="RefSeq" id="WP_013777193.1">
    <property type="nucleotide sequence ID" value="NC_015519.1"/>
</dbReference>
<dbReference type="PANTHER" id="PTHR30185">
    <property type="entry name" value="CRYPTIC BETA-GLUCOSIDE BGL OPERON ANTITERMINATOR"/>
    <property type="match status" value="1"/>
</dbReference>
<feature type="domain" description="PTS EIIA type-2" evidence="5">
    <location>
        <begin position="486"/>
        <end position="624"/>
    </location>
</feature>
<dbReference type="Pfam" id="PF00359">
    <property type="entry name" value="PTS_EIIA_2"/>
    <property type="match status" value="1"/>
</dbReference>
<dbReference type="OrthoDB" id="3175596at2"/>
<evidence type="ECO:0000313" key="7">
    <source>
        <dbReference type="EMBL" id="CDI40271.1"/>
    </source>
</evidence>
<dbReference type="SUPFAM" id="SSF63520">
    <property type="entry name" value="PTS-regulatory domain, PRD"/>
    <property type="match status" value="2"/>
</dbReference>
<dbReference type="InterPro" id="IPR002178">
    <property type="entry name" value="PTS_EIIA_type-2_dom"/>
</dbReference>
<evidence type="ECO:0000313" key="8">
    <source>
        <dbReference type="Proteomes" id="UP000010802"/>
    </source>
</evidence>
<dbReference type="SUPFAM" id="SSF55804">
    <property type="entry name" value="Phoshotransferase/anion transport protein"/>
    <property type="match status" value="1"/>
</dbReference>
<evidence type="ECO:0000256" key="2">
    <source>
        <dbReference type="ARBA" id="ARBA00023015"/>
    </source>
</evidence>
<dbReference type="Pfam" id="PF05043">
    <property type="entry name" value="Mga"/>
    <property type="match status" value="1"/>
</dbReference>
<dbReference type="InterPro" id="IPR036388">
    <property type="entry name" value="WH-like_DNA-bd_sf"/>
</dbReference>
<dbReference type="InterPro" id="IPR036390">
    <property type="entry name" value="WH_DNA-bd_sf"/>
</dbReference>
<keyword evidence="1" id="KW-0677">Repeat</keyword>
<reference evidence="8" key="1">
    <citation type="journal article" date="2013" name="Genome Announc.">
        <title>First genome sequence of a syntrophic acetate-oxidizing bacterium, Tepidanaerobacter acetatoxydans strain Re1.</title>
        <authorList>
            <person name="Manzoor S."/>
            <person name="Bongcam-Rudloff E."/>
            <person name="Schnurer A."/>
            <person name="Muller B."/>
        </authorList>
    </citation>
    <scope>NUCLEOTIDE SEQUENCE [LARGE SCALE GENOMIC DNA]</scope>
    <source>
        <strain evidence="8">Re1</strain>
    </source>
</reference>
<evidence type="ECO:0000256" key="3">
    <source>
        <dbReference type="ARBA" id="ARBA00023159"/>
    </source>
</evidence>
<dbReference type="GO" id="GO:0006355">
    <property type="term" value="P:regulation of DNA-templated transcription"/>
    <property type="evidence" value="ECO:0007669"/>
    <property type="project" value="InterPro"/>
</dbReference>
<evidence type="ECO:0000256" key="4">
    <source>
        <dbReference type="ARBA" id="ARBA00023163"/>
    </source>
</evidence>
<organism evidence="7 8">
    <name type="scientific">Tepidanaerobacter acetatoxydans (strain DSM 21804 / JCM 16047 / Re1)</name>
    <dbReference type="NCBI Taxonomy" id="1209989"/>
    <lineage>
        <taxon>Bacteria</taxon>
        <taxon>Bacillati</taxon>
        <taxon>Bacillota</taxon>
        <taxon>Clostridia</taxon>
        <taxon>Thermosediminibacterales</taxon>
        <taxon>Tepidanaerobacteraceae</taxon>
        <taxon>Tepidanaerobacter</taxon>
    </lineage>
</organism>
<dbReference type="InterPro" id="IPR050661">
    <property type="entry name" value="BglG_antiterminators"/>
</dbReference>
<name>F4LRK6_TEPAE</name>
<dbReference type="EC" id="2.7.1.69" evidence="7"/>
<dbReference type="InterPro" id="IPR036634">
    <property type="entry name" value="PRD_sf"/>
</dbReference>
<dbReference type="EMBL" id="HF563609">
    <property type="protein sequence ID" value="CDI40271.1"/>
    <property type="molecule type" value="Genomic_DNA"/>
</dbReference>
<dbReference type="Gene3D" id="3.40.930.10">
    <property type="entry name" value="Mannitol-specific EII, Chain A"/>
    <property type="match status" value="1"/>
</dbReference>
<gene>
    <name evidence="7" type="ordered locus">TEPIRE1_0058</name>
</gene>
<protein>
    <submittedName>
        <fullName evidence="7">PTS modulated transcriptional regulator, MtlR family</fullName>
        <ecNumber evidence="7">2.7.1.69</ecNumber>
    </submittedName>
</protein>
<dbReference type="Pfam" id="PF00874">
    <property type="entry name" value="PRD"/>
    <property type="match status" value="2"/>
</dbReference>
<dbReference type="KEGG" id="tep:TepRe1_0056"/>
<dbReference type="AlphaFoldDB" id="F4LRK6"/>
<dbReference type="STRING" id="1209989.TepRe1_0056"/>
<dbReference type="InterPro" id="IPR011608">
    <property type="entry name" value="PRD"/>
</dbReference>
<keyword evidence="4" id="KW-0804">Transcription</keyword>
<dbReference type="Proteomes" id="UP000010802">
    <property type="component" value="Chromosome"/>
</dbReference>
<dbReference type="HOGENOM" id="CLU_013442_5_2_9"/>
<dbReference type="Gene3D" id="1.10.1790.10">
    <property type="entry name" value="PRD domain"/>
    <property type="match status" value="2"/>
</dbReference>
<dbReference type="Pfam" id="PF08279">
    <property type="entry name" value="HTH_11"/>
    <property type="match status" value="1"/>
</dbReference>
<keyword evidence="3" id="KW-0010">Activator</keyword>
<evidence type="ECO:0000256" key="1">
    <source>
        <dbReference type="ARBA" id="ARBA00022737"/>
    </source>
</evidence>
<evidence type="ECO:0000259" key="5">
    <source>
        <dbReference type="PROSITE" id="PS51094"/>
    </source>
</evidence>
<feature type="domain" description="PRD" evidence="6">
    <location>
        <begin position="273"/>
        <end position="383"/>
    </location>
</feature>
<dbReference type="PANTHER" id="PTHR30185:SF12">
    <property type="entry name" value="TRANSCRIPTIONAL REGULATOR MANR"/>
    <property type="match status" value="1"/>
</dbReference>